<dbReference type="InterPro" id="IPR008253">
    <property type="entry name" value="Marvel"/>
</dbReference>
<evidence type="ECO:0000256" key="2">
    <source>
        <dbReference type="ARBA" id="ARBA00022692"/>
    </source>
</evidence>
<evidence type="ECO:0000256" key="1">
    <source>
        <dbReference type="ARBA" id="ARBA00004141"/>
    </source>
</evidence>
<dbReference type="GO" id="GO:0005886">
    <property type="term" value="C:plasma membrane"/>
    <property type="evidence" value="ECO:0007669"/>
    <property type="project" value="TreeGrafter"/>
</dbReference>
<dbReference type="GO" id="GO:0072659">
    <property type="term" value="P:protein localization to plasma membrane"/>
    <property type="evidence" value="ECO:0007669"/>
    <property type="project" value="TreeGrafter"/>
</dbReference>
<feature type="signal peptide" evidence="6">
    <location>
        <begin position="1"/>
        <end position="28"/>
    </location>
</feature>
<proteinExistence type="predicted"/>
<evidence type="ECO:0000256" key="6">
    <source>
        <dbReference type="SAM" id="SignalP"/>
    </source>
</evidence>
<keyword evidence="6" id="KW-0732">Signal</keyword>
<evidence type="ECO:0000313" key="9">
    <source>
        <dbReference type="Proteomes" id="UP001320420"/>
    </source>
</evidence>
<evidence type="ECO:0000313" key="8">
    <source>
        <dbReference type="EMBL" id="KAK7756004.1"/>
    </source>
</evidence>
<feature type="transmembrane region" description="Helical" evidence="5">
    <location>
        <begin position="123"/>
        <end position="145"/>
    </location>
</feature>
<gene>
    <name evidence="8" type="ORF">SLS62_001947</name>
</gene>
<keyword evidence="4 5" id="KW-0472">Membrane</keyword>
<feature type="transmembrane region" description="Helical" evidence="5">
    <location>
        <begin position="65"/>
        <end position="91"/>
    </location>
</feature>
<dbReference type="PANTHER" id="PTHR28165">
    <property type="entry name" value="NON-CLASSICAL EXPORT PROTEIN 2-RELATED"/>
    <property type="match status" value="1"/>
</dbReference>
<dbReference type="EMBL" id="JAKJXP020000009">
    <property type="protein sequence ID" value="KAK7756004.1"/>
    <property type="molecule type" value="Genomic_DNA"/>
</dbReference>
<keyword evidence="9" id="KW-1185">Reference proteome</keyword>
<accession>A0AAN9YVK3</accession>
<dbReference type="GO" id="GO:0070941">
    <property type="term" value="P:eisosome assembly"/>
    <property type="evidence" value="ECO:0007669"/>
    <property type="project" value="TreeGrafter"/>
</dbReference>
<feature type="chain" id="PRO_5042879537" description="MARVEL domain-containing protein" evidence="6">
    <location>
        <begin position="29"/>
        <end position="166"/>
    </location>
</feature>
<name>A0AAN9YVK3_9PEZI</name>
<evidence type="ECO:0000256" key="3">
    <source>
        <dbReference type="ARBA" id="ARBA00022989"/>
    </source>
</evidence>
<evidence type="ECO:0000256" key="5">
    <source>
        <dbReference type="SAM" id="Phobius"/>
    </source>
</evidence>
<organism evidence="8 9">
    <name type="scientific">Diatrype stigma</name>
    <dbReference type="NCBI Taxonomy" id="117547"/>
    <lineage>
        <taxon>Eukaryota</taxon>
        <taxon>Fungi</taxon>
        <taxon>Dikarya</taxon>
        <taxon>Ascomycota</taxon>
        <taxon>Pezizomycotina</taxon>
        <taxon>Sordariomycetes</taxon>
        <taxon>Xylariomycetidae</taxon>
        <taxon>Xylariales</taxon>
        <taxon>Diatrypaceae</taxon>
        <taxon>Diatrype</taxon>
    </lineage>
</organism>
<evidence type="ECO:0000259" key="7">
    <source>
        <dbReference type="Pfam" id="PF01284"/>
    </source>
</evidence>
<dbReference type="Pfam" id="PF01284">
    <property type="entry name" value="MARVEL"/>
    <property type="match status" value="1"/>
</dbReference>
<dbReference type="AlphaFoldDB" id="A0AAN9YVK3"/>
<comment type="caution">
    <text evidence="8">The sequence shown here is derived from an EMBL/GenBank/DDBJ whole genome shotgun (WGS) entry which is preliminary data.</text>
</comment>
<dbReference type="Proteomes" id="UP001320420">
    <property type="component" value="Unassembled WGS sequence"/>
</dbReference>
<keyword evidence="2 5" id="KW-0812">Transmembrane</keyword>
<sequence length="166" mass="17902">MEFIKSILRLLQLLWVLLATALLGNVVATNGGRVGTPALHFTMFVCAISWLTVLYGLVAHFVAAIAVPIALLALDALATLFTFIAAVVLSAKLTAVNCKNLDGKDPSYIAFGSSNDEKRCREIQGGIVFLWFLFATFGASLFFVFKDFRLGGGSIRRGPNMSQIGV</sequence>
<comment type="subcellular location">
    <subcellularLocation>
        <location evidence="1">Membrane</location>
        <topology evidence="1">Multi-pass membrane protein</topology>
    </subcellularLocation>
</comment>
<feature type="domain" description="MARVEL" evidence="7">
    <location>
        <begin position="5"/>
        <end position="143"/>
    </location>
</feature>
<dbReference type="PANTHER" id="PTHR28165:SF1">
    <property type="entry name" value="NON-CLASSICAL EXPORT PROTEIN 2-RELATED"/>
    <property type="match status" value="1"/>
</dbReference>
<evidence type="ECO:0000256" key="4">
    <source>
        <dbReference type="ARBA" id="ARBA00023136"/>
    </source>
</evidence>
<reference evidence="8 9" key="1">
    <citation type="submission" date="2024-02" db="EMBL/GenBank/DDBJ databases">
        <title>De novo assembly and annotation of 12 fungi associated with fruit tree decline syndrome in Ontario, Canada.</title>
        <authorList>
            <person name="Sulman M."/>
            <person name="Ellouze W."/>
            <person name="Ilyukhin E."/>
        </authorList>
    </citation>
    <scope>NUCLEOTIDE SEQUENCE [LARGE SCALE GENOMIC DNA]</scope>
    <source>
        <strain evidence="8 9">M11/M66-122</strain>
    </source>
</reference>
<dbReference type="GO" id="GO:0032126">
    <property type="term" value="C:eisosome"/>
    <property type="evidence" value="ECO:0007669"/>
    <property type="project" value="TreeGrafter"/>
</dbReference>
<feature type="transmembrane region" description="Helical" evidence="5">
    <location>
        <begin position="38"/>
        <end position="58"/>
    </location>
</feature>
<protein>
    <recommendedName>
        <fullName evidence="7">MARVEL domain-containing protein</fullName>
    </recommendedName>
</protein>
<keyword evidence="3 5" id="KW-1133">Transmembrane helix</keyword>
<dbReference type="InterPro" id="IPR052649">
    <property type="entry name" value="NCE102-like"/>
</dbReference>